<organism evidence="1 2">
    <name type="scientific">Vararia minispora EC-137</name>
    <dbReference type="NCBI Taxonomy" id="1314806"/>
    <lineage>
        <taxon>Eukaryota</taxon>
        <taxon>Fungi</taxon>
        <taxon>Dikarya</taxon>
        <taxon>Basidiomycota</taxon>
        <taxon>Agaricomycotina</taxon>
        <taxon>Agaricomycetes</taxon>
        <taxon>Russulales</taxon>
        <taxon>Lachnocladiaceae</taxon>
        <taxon>Vararia</taxon>
    </lineage>
</organism>
<sequence>MDPNALIILYDIPSTLPNQSWSPNTWKIRYALNIKRLPYKTCWLRHHEIEPEMRRIGAQPTTHFFSGTKRYTLPAIFCPRTQTAVSDSSTIIFHIENHYPETRSLFPLGTRALQHAFVETRVVSLERVIFPLIVLRNSEILLAESQSEWRARRESWLGKRLEDVAPPGAKRDAALAAVLKNLEGIDECMRENRETTIFLTGGTPIYCDVALAAALTWMWLVLGEDSPEWGAVMGANKGRWRALIDAFKHWENLDY</sequence>
<name>A0ACB8QMS3_9AGAM</name>
<keyword evidence="2" id="KW-1185">Reference proteome</keyword>
<protein>
    <submittedName>
        <fullName evidence="1">Uncharacterized protein</fullName>
    </submittedName>
</protein>
<accession>A0ACB8QMS3</accession>
<proteinExistence type="predicted"/>
<dbReference type="EMBL" id="MU273536">
    <property type="protein sequence ID" value="KAI0032775.1"/>
    <property type="molecule type" value="Genomic_DNA"/>
</dbReference>
<evidence type="ECO:0000313" key="2">
    <source>
        <dbReference type="Proteomes" id="UP000814128"/>
    </source>
</evidence>
<dbReference type="Proteomes" id="UP000814128">
    <property type="component" value="Unassembled WGS sequence"/>
</dbReference>
<gene>
    <name evidence="1" type="ORF">K488DRAFT_49168</name>
</gene>
<reference evidence="1" key="1">
    <citation type="submission" date="2021-02" db="EMBL/GenBank/DDBJ databases">
        <authorList>
            <consortium name="DOE Joint Genome Institute"/>
            <person name="Ahrendt S."/>
            <person name="Looney B.P."/>
            <person name="Miyauchi S."/>
            <person name="Morin E."/>
            <person name="Drula E."/>
            <person name="Courty P.E."/>
            <person name="Chicoki N."/>
            <person name="Fauchery L."/>
            <person name="Kohler A."/>
            <person name="Kuo A."/>
            <person name="Labutti K."/>
            <person name="Pangilinan J."/>
            <person name="Lipzen A."/>
            <person name="Riley R."/>
            <person name="Andreopoulos W."/>
            <person name="He G."/>
            <person name="Johnson J."/>
            <person name="Barry K.W."/>
            <person name="Grigoriev I.V."/>
            <person name="Nagy L."/>
            <person name="Hibbett D."/>
            <person name="Henrissat B."/>
            <person name="Matheny P.B."/>
            <person name="Labbe J."/>
            <person name="Martin F."/>
        </authorList>
    </citation>
    <scope>NUCLEOTIDE SEQUENCE</scope>
    <source>
        <strain evidence="1">EC-137</strain>
    </source>
</reference>
<reference evidence="1" key="2">
    <citation type="journal article" date="2022" name="New Phytol.">
        <title>Evolutionary transition to the ectomycorrhizal habit in the genomes of a hyperdiverse lineage of mushroom-forming fungi.</title>
        <authorList>
            <person name="Looney B."/>
            <person name="Miyauchi S."/>
            <person name="Morin E."/>
            <person name="Drula E."/>
            <person name="Courty P.E."/>
            <person name="Kohler A."/>
            <person name="Kuo A."/>
            <person name="LaButti K."/>
            <person name="Pangilinan J."/>
            <person name="Lipzen A."/>
            <person name="Riley R."/>
            <person name="Andreopoulos W."/>
            <person name="He G."/>
            <person name="Johnson J."/>
            <person name="Nolan M."/>
            <person name="Tritt A."/>
            <person name="Barry K.W."/>
            <person name="Grigoriev I.V."/>
            <person name="Nagy L.G."/>
            <person name="Hibbett D."/>
            <person name="Henrissat B."/>
            <person name="Matheny P.B."/>
            <person name="Labbe J."/>
            <person name="Martin F.M."/>
        </authorList>
    </citation>
    <scope>NUCLEOTIDE SEQUENCE</scope>
    <source>
        <strain evidence="1">EC-137</strain>
    </source>
</reference>
<comment type="caution">
    <text evidence="1">The sequence shown here is derived from an EMBL/GenBank/DDBJ whole genome shotgun (WGS) entry which is preliminary data.</text>
</comment>
<evidence type="ECO:0000313" key="1">
    <source>
        <dbReference type="EMBL" id="KAI0032775.1"/>
    </source>
</evidence>